<protein>
    <submittedName>
        <fullName evidence="2">Uncharacterized protein</fullName>
    </submittedName>
</protein>
<evidence type="ECO:0000313" key="3">
    <source>
        <dbReference type="Proteomes" id="UP000297527"/>
    </source>
</evidence>
<evidence type="ECO:0000256" key="1">
    <source>
        <dbReference type="SAM" id="MobiDB-lite"/>
    </source>
</evidence>
<accession>A0A4Z1H8N7</accession>
<dbReference type="Proteomes" id="UP000297527">
    <property type="component" value="Unassembled WGS sequence"/>
</dbReference>
<dbReference type="OrthoDB" id="10614297at2759"/>
<organism evidence="2 3">
    <name type="scientific">Botryotinia convoluta</name>
    <dbReference type="NCBI Taxonomy" id="54673"/>
    <lineage>
        <taxon>Eukaryota</taxon>
        <taxon>Fungi</taxon>
        <taxon>Dikarya</taxon>
        <taxon>Ascomycota</taxon>
        <taxon>Pezizomycotina</taxon>
        <taxon>Leotiomycetes</taxon>
        <taxon>Helotiales</taxon>
        <taxon>Sclerotiniaceae</taxon>
        <taxon>Botryotinia</taxon>
    </lineage>
</organism>
<dbReference type="AlphaFoldDB" id="A0A4Z1H8N7"/>
<gene>
    <name evidence="2" type="ORF">BCON_0505g00040</name>
</gene>
<proteinExistence type="predicted"/>
<feature type="region of interest" description="Disordered" evidence="1">
    <location>
        <begin position="161"/>
        <end position="201"/>
    </location>
</feature>
<sequence>MASSGSSENEGLAELLKETLKELRNISSELGEQSKAIRAMTKTHCRPLSPAAEQPTENDTFKNRTPISVSTLVGQPARLDYGHRSEERGFWGDTDERFFSEMIPLDYLEFASTPMDPDYFTALIASESRSVITPPYLSADEHRITASSAMNSALDNSVASSFRRASNSSEMENAPQTASAQSFERPNTSSTMINAPDISNI</sequence>
<comment type="caution">
    <text evidence="2">The sequence shown here is derived from an EMBL/GenBank/DDBJ whole genome shotgun (WGS) entry which is preliminary data.</text>
</comment>
<reference evidence="2 3" key="1">
    <citation type="submission" date="2017-12" db="EMBL/GenBank/DDBJ databases">
        <title>Comparative genomics of Botrytis spp.</title>
        <authorList>
            <person name="Valero-Jimenez C.A."/>
            <person name="Tapia P."/>
            <person name="Veloso J."/>
            <person name="Silva-Moreno E."/>
            <person name="Staats M."/>
            <person name="Valdes J.H."/>
            <person name="Van Kan J.A.L."/>
        </authorList>
    </citation>
    <scope>NUCLEOTIDE SEQUENCE [LARGE SCALE GENOMIC DNA]</scope>
    <source>
        <strain evidence="2 3">MUCL11595</strain>
    </source>
</reference>
<dbReference type="EMBL" id="PQXN01000503">
    <property type="protein sequence ID" value="TGO44511.1"/>
    <property type="molecule type" value="Genomic_DNA"/>
</dbReference>
<name>A0A4Z1H8N7_9HELO</name>
<keyword evidence="3" id="KW-1185">Reference proteome</keyword>
<evidence type="ECO:0000313" key="2">
    <source>
        <dbReference type="EMBL" id="TGO44511.1"/>
    </source>
</evidence>